<feature type="domain" description="ABC transporter" evidence="5">
    <location>
        <begin position="3"/>
        <end position="257"/>
    </location>
</feature>
<evidence type="ECO:0000259" key="5">
    <source>
        <dbReference type="PROSITE" id="PS50893"/>
    </source>
</evidence>
<feature type="domain" description="ABC transporter" evidence="5">
    <location>
        <begin position="278"/>
        <end position="500"/>
    </location>
</feature>
<dbReference type="SMART" id="SM00382">
    <property type="entry name" value="AAA"/>
    <property type="match status" value="2"/>
</dbReference>
<gene>
    <name evidence="6" type="ORF">H7U12_02825</name>
</gene>
<comment type="similarity">
    <text evidence="1">Belongs to the ABC transporter superfamily.</text>
</comment>
<dbReference type="InterPro" id="IPR003593">
    <property type="entry name" value="AAA+_ATPase"/>
</dbReference>
<dbReference type="Pfam" id="PF00005">
    <property type="entry name" value="ABC_tran"/>
    <property type="match status" value="2"/>
</dbReference>
<protein>
    <submittedName>
        <fullName evidence="6">ATP-binding cassette domain-containing protein</fullName>
    </submittedName>
</protein>
<dbReference type="EMBL" id="JACOAF010000007">
    <property type="protein sequence ID" value="MBC3538596.1"/>
    <property type="molecule type" value="Genomic_DNA"/>
</dbReference>
<evidence type="ECO:0000256" key="3">
    <source>
        <dbReference type="ARBA" id="ARBA00022741"/>
    </source>
</evidence>
<dbReference type="RefSeq" id="WP_186632583.1">
    <property type="nucleotide sequence ID" value="NZ_JACOAF010000007.1"/>
</dbReference>
<dbReference type="Gene3D" id="3.40.50.300">
    <property type="entry name" value="P-loop containing nucleotide triphosphate hydrolases"/>
    <property type="match status" value="2"/>
</dbReference>
<keyword evidence="3" id="KW-0547">Nucleotide-binding</keyword>
<sequence length="500" mass="55633">MFLSLQHVTVRHLQHIIFQDLSFQVNKGEQWALVGESGSGKTSLLQAIAGKLNVTGGQIDYGFYHEFLQTQAITDPFFTFKDLIAEVGQKHSFRNFSSNTSTFYYQQRYHAADAEDAPTVEDYLASVDTPLDRTSDWSLSQVIEVFQLEKLLPKELIKLSNGETKRLLFAAALLRHPKLLLLDMPLTGLDVTTREDFHRILAQIAASGITIIMATAEQEIPDFVTHVATLRQGNLISAQPKEAYQPDLAGAASGASVDVAALQNLLSGEALPVFETMVGLKEVSVQYGEKKVLDKVSWHVAQGERWAVLGPNGAGKTTLLSLLNGDNPQAFSKDITLFDRKRGTGETIWDIKKKIGFVSPELFQYFPYQQTCLQVVESGLYDTLGLFRKSDPQNAARARQWLDLFGIAQEAGKSLRLASASTQRLCLLARALIKHPPLLILDEPCQGMDAQQQHRFKQIIEALCANSATTLLYVTHYLQEIPDCVTRVLQLEQGRAQEKV</sequence>
<keyword evidence="2" id="KW-0813">Transport</keyword>
<keyword evidence="4 6" id="KW-0067">ATP-binding</keyword>
<dbReference type="PANTHER" id="PTHR43117:SF4">
    <property type="entry name" value="OSMOPROTECTANT IMPORT ATP-BINDING PROTEIN OSMV"/>
    <property type="match status" value="1"/>
</dbReference>
<keyword evidence="7" id="KW-1185">Reference proteome</keyword>
<comment type="caution">
    <text evidence="6">The sequence shown here is derived from an EMBL/GenBank/DDBJ whole genome shotgun (WGS) entry which is preliminary data.</text>
</comment>
<dbReference type="GO" id="GO:0005524">
    <property type="term" value="F:ATP binding"/>
    <property type="evidence" value="ECO:0007669"/>
    <property type="project" value="UniProtKB-KW"/>
</dbReference>
<evidence type="ECO:0000256" key="2">
    <source>
        <dbReference type="ARBA" id="ARBA00022448"/>
    </source>
</evidence>
<dbReference type="Proteomes" id="UP000659698">
    <property type="component" value="Unassembled WGS sequence"/>
</dbReference>
<organism evidence="6 7">
    <name type="scientific">Rufibacter sediminis</name>
    <dbReference type="NCBI Taxonomy" id="2762756"/>
    <lineage>
        <taxon>Bacteria</taxon>
        <taxon>Pseudomonadati</taxon>
        <taxon>Bacteroidota</taxon>
        <taxon>Cytophagia</taxon>
        <taxon>Cytophagales</taxon>
        <taxon>Hymenobacteraceae</taxon>
        <taxon>Rufibacter</taxon>
    </lineage>
</organism>
<evidence type="ECO:0000313" key="6">
    <source>
        <dbReference type="EMBL" id="MBC3538596.1"/>
    </source>
</evidence>
<dbReference type="SUPFAM" id="SSF52540">
    <property type="entry name" value="P-loop containing nucleoside triphosphate hydrolases"/>
    <property type="match status" value="2"/>
</dbReference>
<accession>A0ABR6VPR7</accession>
<evidence type="ECO:0000256" key="1">
    <source>
        <dbReference type="ARBA" id="ARBA00005417"/>
    </source>
</evidence>
<proteinExistence type="inferred from homology"/>
<reference evidence="6 7" key="1">
    <citation type="journal article" date="2019" name="Int. J. Syst. Evol. Microbiol.">
        <title>Rufibacter sediminis sp. nov., isolated from freshwater lake sediment.</title>
        <authorList>
            <person name="Qu J.H."/>
            <person name="Zhang L.J."/>
            <person name="Fu Y.H."/>
            <person name="Li H.F."/>
        </authorList>
    </citation>
    <scope>NUCLEOTIDE SEQUENCE [LARGE SCALE GENOMIC DNA]</scope>
    <source>
        <strain evidence="6 7">H-1</strain>
    </source>
</reference>
<dbReference type="InterPro" id="IPR003439">
    <property type="entry name" value="ABC_transporter-like_ATP-bd"/>
</dbReference>
<name>A0ABR6VPR7_9BACT</name>
<dbReference type="PROSITE" id="PS50893">
    <property type="entry name" value="ABC_TRANSPORTER_2"/>
    <property type="match status" value="2"/>
</dbReference>
<evidence type="ECO:0000256" key="4">
    <source>
        <dbReference type="ARBA" id="ARBA00022840"/>
    </source>
</evidence>
<dbReference type="InterPro" id="IPR027417">
    <property type="entry name" value="P-loop_NTPase"/>
</dbReference>
<evidence type="ECO:0000313" key="7">
    <source>
        <dbReference type="Proteomes" id="UP000659698"/>
    </source>
</evidence>
<dbReference type="PANTHER" id="PTHR43117">
    <property type="entry name" value="OSMOPROTECTANT IMPORT ATP-BINDING PROTEIN OSMV"/>
    <property type="match status" value="1"/>
</dbReference>